<dbReference type="OrthoDB" id="20872at2759"/>
<evidence type="ECO:0000256" key="3">
    <source>
        <dbReference type="ARBA" id="ARBA00023295"/>
    </source>
</evidence>
<dbReference type="STRING" id="113226.A0A139IH76"/>
<dbReference type="InterPro" id="IPR006104">
    <property type="entry name" value="Glyco_hydro_2_N"/>
</dbReference>
<keyword evidence="3" id="KW-0326">Glycosidase</keyword>
<evidence type="ECO:0000259" key="5">
    <source>
        <dbReference type="Pfam" id="PF00703"/>
    </source>
</evidence>
<dbReference type="PANTHER" id="PTHR42732">
    <property type="entry name" value="BETA-GALACTOSIDASE"/>
    <property type="match status" value="1"/>
</dbReference>
<dbReference type="SUPFAM" id="SSF51445">
    <property type="entry name" value="(Trans)glycosidases"/>
    <property type="match status" value="1"/>
</dbReference>
<comment type="similarity">
    <text evidence="1">Belongs to the glycosyl hydrolase 2 family.</text>
</comment>
<keyword evidence="9" id="KW-1185">Reference proteome</keyword>
<dbReference type="Gene3D" id="2.60.40.10">
    <property type="entry name" value="Immunoglobulins"/>
    <property type="match status" value="1"/>
</dbReference>
<keyword evidence="2" id="KW-0378">Hydrolase</keyword>
<evidence type="ECO:0000256" key="1">
    <source>
        <dbReference type="ARBA" id="ARBA00007401"/>
    </source>
</evidence>
<dbReference type="InterPro" id="IPR006103">
    <property type="entry name" value="Glyco_hydro_2_cat"/>
</dbReference>
<dbReference type="InterPro" id="IPR008979">
    <property type="entry name" value="Galactose-bd-like_sf"/>
</dbReference>
<evidence type="ECO:0000259" key="7">
    <source>
        <dbReference type="Pfam" id="PF02837"/>
    </source>
</evidence>
<dbReference type="Pfam" id="PF02837">
    <property type="entry name" value="Glyco_hydro_2_N"/>
    <property type="match status" value="1"/>
</dbReference>
<evidence type="ECO:0000256" key="2">
    <source>
        <dbReference type="ARBA" id="ARBA00022801"/>
    </source>
</evidence>
<reference evidence="8 9" key="1">
    <citation type="submission" date="2015-07" db="EMBL/GenBank/DDBJ databases">
        <title>Comparative genomics of the Sigatoka disease complex on banana suggests a link between parallel evolutionary changes in Pseudocercospora fijiensis and Pseudocercospora eumusae and increased virulence on the banana host.</title>
        <authorList>
            <person name="Chang T.-C."/>
            <person name="Salvucci A."/>
            <person name="Crous P.W."/>
            <person name="Stergiopoulos I."/>
        </authorList>
    </citation>
    <scope>NUCLEOTIDE SEQUENCE [LARGE SCALE GENOMIC DNA]</scope>
    <source>
        <strain evidence="8 9">CBS 116634</strain>
    </source>
</reference>
<dbReference type="PANTHER" id="PTHR42732:SF4">
    <property type="entry name" value="BETA-MANNOSIDASE"/>
    <property type="match status" value="1"/>
</dbReference>
<evidence type="ECO:0000259" key="6">
    <source>
        <dbReference type="Pfam" id="PF02836"/>
    </source>
</evidence>
<dbReference type="InterPro" id="IPR036156">
    <property type="entry name" value="Beta-gal/glucu_dom_sf"/>
</dbReference>
<evidence type="ECO:0000313" key="9">
    <source>
        <dbReference type="Proteomes" id="UP000073492"/>
    </source>
</evidence>
<dbReference type="Pfam" id="PF02836">
    <property type="entry name" value="Glyco_hydro_2_C"/>
    <property type="match status" value="1"/>
</dbReference>
<dbReference type="InterPro" id="IPR006102">
    <property type="entry name" value="Ig-like_GH2"/>
</dbReference>
<dbReference type="AlphaFoldDB" id="A0A139IH76"/>
<evidence type="ECO:0000256" key="4">
    <source>
        <dbReference type="SAM" id="MobiDB-lite"/>
    </source>
</evidence>
<name>A0A139IH76_9PEZI</name>
<dbReference type="InterPro" id="IPR013783">
    <property type="entry name" value="Ig-like_fold"/>
</dbReference>
<dbReference type="Pfam" id="PF00703">
    <property type="entry name" value="Glyco_hydro_2"/>
    <property type="match status" value="1"/>
</dbReference>
<feature type="domain" description="Glycoside hydrolase family 2 catalytic" evidence="6">
    <location>
        <begin position="423"/>
        <end position="573"/>
    </location>
</feature>
<dbReference type="Gene3D" id="2.60.120.260">
    <property type="entry name" value="Galactose-binding domain-like"/>
    <property type="match status" value="1"/>
</dbReference>
<accession>A0A139IH76</accession>
<sequence>MRKSLSKLVKDVRHSTSTQGPSDPAYAQHPLHPPPVPVRPSVPPPMASPPADYPRPDFVRSALHWESLNGPWDLVFDDDDIGQVQGWHRQGLPSHAASPQGKPNAKRTIQVPFVFQAPASGINERSVHQVLWYERRIEDLRNSEEKAEAFRLLLRFGAVDYHAKVWLDGQYVGEHQGGHVPFDLDLTQAIQFAQSPCRLTIRVFDSAYDLTQPRGKQYWAPQPESIFYTPSSGIWQSVWLESVPQARLVDGSYGTIIKSTDIEKGIIDARVVTSGRRVGQPLAIEVQTSIGGIVVGTERKDLPRDEDFVRFFELNMRLSTNHFERLPREFLNNTPQTDPQCWRNGVALWSPECPFLYDLTLRLLDSSGRLLDEVRTTTGMRSIHWTTGDGTFRLNNKPYFQALFLDQGYWPDTLMTPPSALALKKDIELSKAMGINGCRKHQKVEDPIFMYWADRLGFLVWGEMASCYHFSIEMIRRFDQEWMEMIRRDINHPSIITWTPVNESWGYPDLGGQARQRDHIRSLYYNTKTYDTTRPINDNCGWEHVITDISSFHDYADGNGMRDRCISLKEIFSRGRNMFLPPIHEPHSSDPGSTHLRGAPVMCTEFGGVNIAPSGNDESRRGNWGYTTASNSSDLLKRVEHLVMNTVKEGHVCGIVWTQFTDIEQEMNGLYTYDRRPKLEPSKVREVMDKAKAAYFGKLSERGIMA</sequence>
<dbReference type="GO" id="GO:0005975">
    <property type="term" value="P:carbohydrate metabolic process"/>
    <property type="evidence" value="ECO:0007669"/>
    <property type="project" value="InterPro"/>
</dbReference>
<feature type="region of interest" description="Disordered" evidence="4">
    <location>
        <begin position="1"/>
        <end position="50"/>
    </location>
</feature>
<dbReference type="InterPro" id="IPR017853">
    <property type="entry name" value="GH"/>
</dbReference>
<proteinExistence type="inferred from homology"/>
<gene>
    <name evidence="8" type="ORF">AC579_10536</name>
</gene>
<comment type="caution">
    <text evidence="8">The sequence shown here is derived from an EMBL/GenBank/DDBJ whole genome shotgun (WGS) entry which is preliminary data.</text>
</comment>
<evidence type="ECO:0000313" key="8">
    <source>
        <dbReference type="EMBL" id="KXT14058.1"/>
    </source>
</evidence>
<dbReference type="Proteomes" id="UP000073492">
    <property type="component" value="Unassembled WGS sequence"/>
</dbReference>
<dbReference type="GO" id="GO:0004553">
    <property type="term" value="F:hydrolase activity, hydrolyzing O-glycosyl compounds"/>
    <property type="evidence" value="ECO:0007669"/>
    <property type="project" value="InterPro"/>
</dbReference>
<dbReference type="SUPFAM" id="SSF49303">
    <property type="entry name" value="beta-Galactosidase/glucuronidase domain"/>
    <property type="match status" value="1"/>
</dbReference>
<dbReference type="EMBL" id="LFZO01000095">
    <property type="protein sequence ID" value="KXT14058.1"/>
    <property type="molecule type" value="Genomic_DNA"/>
</dbReference>
<evidence type="ECO:0008006" key="10">
    <source>
        <dbReference type="Google" id="ProtNLM"/>
    </source>
</evidence>
<feature type="domain" description="Glycosyl hydrolases family 2 sugar binding" evidence="7">
    <location>
        <begin position="66"/>
        <end position="205"/>
    </location>
</feature>
<protein>
    <recommendedName>
        <fullName evidence="10">Glycoside hydrolase family 2 immunoglobulin-like beta-sandwich domain-containing protein</fullName>
    </recommendedName>
</protein>
<feature type="domain" description="Glycoside hydrolase family 2 immunoglobulin-like beta-sandwich" evidence="5">
    <location>
        <begin position="346"/>
        <end position="381"/>
    </location>
</feature>
<dbReference type="SUPFAM" id="SSF49785">
    <property type="entry name" value="Galactose-binding domain-like"/>
    <property type="match status" value="1"/>
</dbReference>
<dbReference type="Gene3D" id="3.20.20.80">
    <property type="entry name" value="Glycosidases"/>
    <property type="match status" value="1"/>
</dbReference>
<dbReference type="InterPro" id="IPR051913">
    <property type="entry name" value="GH2_Domain-Containing"/>
</dbReference>
<feature type="compositionally biased region" description="Pro residues" evidence="4">
    <location>
        <begin position="31"/>
        <end position="50"/>
    </location>
</feature>
<organism evidence="8 9">
    <name type="scientific">Pseudocercospora musae</name>
    <dbReference type="NCBI Taxonomy" id="113226"/>
    <lineage>
        <taxon>Eukaryota</taxon>
        <taxon>Fungi</taxon>
        <taxon>Dikarya</taxon>
        <taxon>Ascomycota</taxon>
        <taxon>Pezizomycotina</taxon>
        <taxon>Dothideomycetes</taxon>
        <taxon>Dothideomycetidae</taxon>
        <taxon>Mycosphaerellales</taxon>
        <taxon>Mycosphaerellaceae</taxon>
        <taxon>Pseudocercospora</taxon>
    </lineage>
</organism>